<evidence type="ECO:0000256" key="1">
    <source>
        <dbReference type="SAM" id="Phobius"/>
    </source>
</evidence>
<feature type="transmembrane region" description="Helical" evidence="1">
    <location>
        <begin position="282"/>
        <end position="309"/>
    </location>
</feature>
<feature type="transmembrane region" description="Helical" evidence="1">
    <location>
        <begin position="124"/>
        <end position="149"/>
    </location>
</feature>
<keyword evidence="1" id="KW-0812">Transmembrane</keyword>
<proteinExistence type="predicted"/>
<protein>
    <submittedName>
        <fullName evidence="2">Uncharacterized protein</fullName>
    </submittedName>
</protein>
<keyword evidence="3" id="KW-1185">Reference proteome</keyword>
<reference evidence="2" key="1">
    <citation type="journal article" date="2019" name="Environ. Microbiol.">
        <title>Fungal ecological strategies reflected in gene transcription - a case study of two litter decomposers.</title>
        <authorList>
            <person name="Barbi F."/>
            <person name="Kohler A."/>
            <person name="Barry K."/>
            <person name="Baskaran P."/>
            <person name="Daum C."/>
            <person name="Fauchery L."/>
            <person name="Ihrmark K."/>
            <person name="Kuo A."/>
            <person name="LaButti K."/>
            <person name="Lipzen A."/>
            <person name="Morin E."/>
            <person name="Grigoriev I.V."/>
            <person name="Henrissat B."/>
            <person name="Lindahl B."/>
            <person name="Martin F."/>
        </authorList>
    </citation>
    <scope>NUCLEOTIDE SEQUENCE</scope>
    <source>
        <strain evidence="2">JB14</strain>
    </source>
</reference>
<sequence>MIQRSSESNHEGMELASVRALHPYADIASARDLEEGIEEAQGYEIWLALTQNTKKRWVKKLSSVWLRTILLLLLIHPVLCLAGEMLWLYLFESYSFSDLCQLLSTWKPVGPAANSHITFQLFQIPWLIFTQFKLEFCIFPPLVVLLAFFTRTLKRRIGACARVCTQAILDPLKLDIAIGSGEVRGFSAQVDCISDAEDVFSRVLQSVYSSGHALRASADVEAPIGRVEAPIITHDVLYNRAFCAFIHCSLIALISFLKFSMIPIFTSVSAHGNGHSSLSPSGFIFALVFGLIYTLALLAVSVVWAMFAYHRLPTEDDMWSEFLNDVELTSQ</sequence>
<keyword evidence="1" id="KW-0472">Membrane</keyword>
<accession>A0A6A4HZS8</accession>
<gene>
    <name evidence="2" type="ORF">BT96DRAFT_918445</name>
</gene>
<evidence type="ECO:0000313" key="3">
    <source>
        <dbReference type="Proteomes" id="UP000799118"/>
    </source>
</evidence>
<keyword evidence="1" id="KW-1133">Transmembrane helix</keyword>
<dbReference type="AlphaFoldDB" id="A0A6A4HZS8"/>
<name>A0A6A4HZS8_9AGAR</name>
<dbReference type="OrthoDB" id="3058276at2759"/>
<evidence type="ECO:0000313" key="2">
    <source>
        <dbReference type="EMBL" id="KAE9402105.1"/>
    </source>
</evidence>
<organism evidence="2 3">
    <name type="scientific">Gymnopus androsaceus JB14</name>
    <dbReference type="NCBI Taxonomy" id="1447944"/>
    <lineage>
        <taxon>Eukaryota</taxon>
        <taxon>Fungi</taxon>
        <taxon>Dikarya</taxon>
        <taxon>Basidiomycota</taxon>
        <taxon>Agaricomycotina</taxon>
        <taxon>Agaricomycetes</taxon>
        <taxon>Agaricomycetidae</taxon>
        <taxon>Agaricales</taxon>
        <taxon>Marasmiineae</taxon>
        <taxon>Omphalotaceae</taxon>
        <taxon>Gymnopus</taxon>
    </lineage>
</organism>
<dbReference type="EMBL" id="ML769438">
    <property type="protein sequence ID" value="KAE9402105.1"/>
    <property type="molecule type" value="Genomic_DNA"/>
</dbReference>
<feature type="transmembrane region" description="Helical" evidence="1">
    <location>
        <begin position="64"/>
        <end position="89"/>
    </location>
</feature>
<feature type="transmembrane region" description="Helical" evidence="1">
    <location>
        <begin position="241"/>
        <end position="262"/>
    </location>
</feature>
<dbReference type="Proteomes" id="UP000799118">
    <property type="component" value="Unassembled WGS sequence"/>
</dbReference>